<evidence type="ECO:0000256" key="5">
    <source>
        <dbReference type="ARBA" id="ARBA00023239"/>
    </source>
</evidence>
<name>A0A0C9W8C8_9AGAM</name>
<dbReference type="InterPro" id="IPR034686">
    <property type="entry name" value="Terpene_cyclase-like_2"/>
</dbReference>
<gene>
    <name evidence="7" type="ORF">HYDPIDRAFT_44104</name>
</gene>
<evidence type="ECO:0000256" key="3">
    <source>
        <dbReference type="ARBA" id="ARBA00022723"/>
    </source>
</evidence>
<keyword evidence="5 6" id="KW-0456">Lyase</keyword>
<keyword evidence="8" id="KW-1185">Reference proteome</keyword>
<protein>
    <recommendedName>
        <fullName evidence="6">Terpene synthase</fullName>
        <ecNumber evidence="6">4.2.3.-</ecNumber>
    </recommendedName>
</protein>
<dbReference type="HOGENOM" id="CLU_042538_5_0_1"/>
<dbReference type="PANTHER" id="PTHR35201:SF4">
    <property type="entry name" value="BETA-PINACENE SYNTHASE-RELATED"/>
    <property type="match status" value="1"/>
</dbReference>
<sequence>MSRIYQLPDLIARCPKRTVSINENFGKLEDEYNKWVDSFPLFGTRERAGWKAAQIPLFVARCFPLADYKSIRAITDFMTVAIFLDKTNDKASVEEAEMFTSQYIAAFNDPFAGLEASQPFVKLVSSLALGATAVISEAYKSEFLAINAEYARATVQEAVEREANSKNVKLTLETYLATRRLSVALMPFAAYGRCINSLRISSENHNIKALEEAAMDMSIISNDIYSYKKELAEDDTAHNILTVIMQDPKTQHLLTDLQGAINHAAGLLFAALDRFQQHREALSPDKLDLVAYANCLLDIVVGGIEWEMVSLRYKVFETDADRENGVLRL</sequence>
<evidence type="ECO:0000256" key="1">
    <source>
        <dbReference type="ARBA" id="ARBA00001946"/>
    </source>
</evidence>
<evidence type="ECO:0000256" key="2">
    <source>
        <dbReference type="ARBA" id="ARBA00006333"/>
    </source>
</evidence>
<dbReference type="AlphaFoldDB" id="A0A0C9W8C8"/>
<dbReference type="EMBL" id="KN839892">
    <property type="protein sequence ID" value="KIJ59276.1"/>
    <property type="molecule type" value="Genomic_DNA"/>
</dbReference>
<dbReference type="OrthoDB" id="2861623at2759"/>
<reference evidence="7 8" key="1">
    <citation type="submission" date="2014-04" db="EMBL/GenBank/DDBJ databases">
        <title>Evolutionary Origins and Diversification of the Mycorrhizal Mutualists.</title>
        <authorList>
            <consortium name="DOE Joint Genome Institute"/>
            <consortium name="Mycorrhizal Genomics Consortium"/>
            <person name="Kohler A."/>
            <person name="Kuo A."/>
            <person name="Nagy L.G."/>
            <person name="Floudas D."/>
            <person name="Copeland A."/>
            <person name="Barry K.W."/>
            <person name="Cichocki N."/>
            <person name="Veneault-Fourrey C."/>
            <person name="LaButti K."/>
            <person name="Lindquist E.A."/>
            <person name="Lipzen A."/>
            <person name="Lundell T."/>
            <person name="Morin E."/>
            <person name="Murat C."/>
            <person name="Riley R."/>
            <person name="Ohm R."/>
            <person name="Sun H."/>
            <person name="Tunlid A."/>
            <person name="Henrissat B."/>
            <person name="Grigoriev I.V."/>
            <person name="Hibbett D.S."/>
            <person name="Martin F."/>
        </authorList>
    </citation>
    <scope>NUCLEOTIDE SEQUENCE [LARGE SCALE GENOMIC DNA]</scope>
    <source>
        <strain evidence="7 8">MD-312</strain>
    </source>
</reference>
<evidence type="ECO:0000256" key="6">
    <source>
        <dbReference type="RuleBase" id="RU366034"/>
    </source>
</evidence>
<organism evidence="7 8">
    <name type="scientific">Hydnomerulius pinastri MD-312</name>
    <dbReference type="NCBI Taxonomy" id="994086"/>
    <lineage>
        <taxon>Eukaryota</taxon>
        <taxon>Fungi</taxon>
        <taxon>Dikarya</taxon>
        <taxon>Basidiomycota</taxon>
        <taxon>Agaricomycotina</taxon>
        <taxon>Agaricomycetes</taxon>
        <taxon>Agaricomycetidae</taxon>
        <taxon>Boletales</taxon>
        <taxon>Boletales incertae sedis</taxon>
        <taxon>Leucogyrophana</taxon>
    </lineage>
</organism>
<evidence type="ECO:0000313" key="8">
    <source>
        <dbReference type="Proteomes" id="UP000053820"/>
    </source>
</evidence>
<comment type="similarity">
    <text evidence="2 6">Belongs to the terpene synthase family.</text>
</comment>
<evidence type="ECO:0000256" key="4">
    <source>
        <dbReference type="ARBA" id="ARBA00022842"/>
    </source>
</evidence>
<dbReference type="GO" id="GO:0010333">
    <property type="term" value="F:terpene synthase activity"/>
    <property type="evidence" value="ECO:0007669"/>
    <property type="project" value="InterPro"/>
</dbReference>
<dbReference type="Proteomes" id="UP000053820">
    <property type="component" value="Unassembled WGS sequence"/>
</dbReference>
<dbReference type="Pfam" id="PF19086">
    <property type="entry name" value="Terpene_syn_C_2"/>
    <property type="match status" value="1"/>
</dbReference>
<comment type="cofactor">
    <cofactor evidence="1 6">
        <name>Mg(2+)</name>
        <dbReference type="ChEBI" id="CHEBI:18420"/>
    </cofactor>
</comment>
<accession>A0A0C9W8C8</accession>
<dbReference type="InterPro" id="IPR008949">
    <property type="entry name" value="Isoprenoid_synthase_dom_sf"/>
</dbReference>
<keyword evidence="3 6" id="KW-0479">Metal-binding</keyword>
<dbReference type="GO" id="GO:0008299">
    <property type="term" value="P:isoprenoid biosynthetic process"/>
    <property type="evidence" value="ECO:0007669"/>
    <property type="project" value="UniProtKB-ARBA"/>
</dbReference>
<dbReference type="Gene3D" id="1.10.600.10">
    <property type="entry name" value="Farnesyl Diphosphate Synthase"/>
    <property type="match status" value="1"/>
</dbReference>
<evidence type="ECO:0000313" key="7">
    <source>
        <dbReference type="EMBL" id="KIJ59276.1"/>
    </source>
</evidence>
<dbReference type="GO" id="GO:0046872">
    <property type="term" value="F:metal ion binding"/>
    <property type="evidence" value="ECO:0007669"/>
    <property type="project" value="UniProtKB-KW"/>
</dbReference>
<dbReference type="EC" id="4.2.3.-" evidence="6"/>
<dbReference type="PANTHER" id="PTHR35201">
    <property type="entry name" value="TERPENE SYNTHASE"/>
    <property type="match status" value="1"/>
</dbReference>
<dbReference type="SUPFAM" id="SSF48576">
    <property type="entry name" value="Terpenoid synthases"/>
    <property type="match status" value="1"/>
</dbReference>
<keyword evidence="4 6" id="KW-0460">Magnesium</keyword>
<proteinExistence type="inferred from homology"/>